<protein>
    <submittedName>
        <fullName evidence="1">Uncharacterized protein</fullName>
    </submittedName>
</protein>
<evidence type="ECO:0000313" key="1">
    <source>
        <dbReference type="EMBL" id="MED6295347.1"/>
    </source>
</evidence>
<sequence>MLRRSISSLTPAVVRQDVNFLESREISLHRITVNLKTDRFDAVSFLHRVSEHVETKTVNMWYYCDRMLASVLLLENRIISASLWKSSMDRAVSSARLLMAAACTS</sequence>
<gene>
    <name evidence="1" type="ORF">CHARACLAT_030841</name>
</gene>
<dbReference type="Proteomes" id="UP001352852">
    <property type="component" value="Unassembled WGS sequence"/>
</dbReference>
<evidence type="ECO:0000313" key="2">
    <source>
        <dbReference type="Proteomes" id="UP001352852"/>
    </source>
</evidence>
<reference evidence="1 2" key="1">
    <citation type="submission" date="2021-06" db="EMBL/GenBank/DDBJ databases">
        <authorList>
            <person name="Palmer J.M."/>
        </authorList>
    </citation>
    <scope>NUCLEOTIDE SEQUENCE [LARGE SCALE GENOMIC DNA]</scope>
    <source>
        <strain evidence="1 2">CL_MEX2019</strain>
        <tissue evidence="1">Muscle</tissue>
    </source>
</reference>
<dbReference type="EMBL" id="JAHUTJ010078530">
    <property type="protein sequence ID" value="MED6295347.1"/>
    <property type="molecule type" value="Genomic_DNA"/>
</dbReference>
<name>A0ABU7F7G6_9TELE</name>
<keyword evidence="2" id="KW-1185">Reference proteome</keyword>
<comment type="caution">
    <text evidence="1">The sequence shown here is derived from an EMBL/GenBank/DDBJ whole genome shotgun (WGS) entry which is preliminary data.</text>
</comment>
<organism evidence="1 2">
    <name type="scientific">Characodon lateralis</name>
    <dbReference type="NCBI Taxonomy" id="208331"/>
    <lineage>
        <taxon>Eukaryota</taxon>
        <taxon>Metazoa</taxon>
        <taxon>Chordata</taxon>
        <taxon>Craniata</taxon>
        <taxon>Vertebrata</taxon>
        <taxon>Euteleostomi</taxon>
        <taxon>Actinopterygii</taxon>
        <taxon>Neopterygii</taxon>
        <taxon>Teleostei</taxon>
        <taxon>Neoteleostei</taxon>
        <taxon>Acanthomorphata</taxon>
        <taxon>Ovalentaria</taxon>
        <taxon>Atherinomorphae</taxon>
        <taxon>Cyprinodontiformes</taxon>
        <taxon>Goodeidae</taxon>
        <taxon>Characodon</taxon>
    </lineage>
</organism>
<accession>A0ABU7F7G6</accession>
<proteinExistence type="predicted"/>